<keyword evidence="5 6" id="KW-0472">Membrane</keyword>
<reference evidence="8 9" key="1">
    <citation type="submission" date="2017-01" db="EMBL/GenBank/DDBJ databases">
        <title>Novel large sulfur bacteria in the metagenomes of groundwater-fed chemosynthetic microbial mats in the Lake Huron basin.</title>
        <authorList>
            <person name="Sharrar A.M."/>
            <person name="Flood B.E."/>
            <person name="Bailey J.V."/>
            <person name="Jones D.S."/>
            <person name="Biddanda B."/>
            <person name="Ruberg S.A."/>
            <person name="Marcus D.N."/>
            <person name="Dick G.J."/>
        </authorList>
    </citation>
    <scope>NUCLEOTIDE SEQUENCE [LARGE SCALE GENOMIC DNA]</scope>
    <source>
        <strain evidence="8">A7</strain>
    </source>
</reference>
<evidence type="ECO:0000256" key="4">
    <source>
        <dbReference type="ARBA" id="ARBA00022989"/>
    </source>
</evidence>
<dbReference type="InterPro" id="IPR050638">
    <property type="entry name" value="AA-Vitamin_Transporters"/>
</dbReference>
<evidence type="ECO:0000256" key="5">
    <source>
        <dbReference type="ARBA" id="ARBA00023136"/>
    </source>
</evidence>
<evidence type="ECO:0000256" key="1">
    <source>
        <dbReference type="ARBA" id="ARBA00004651"/>
    </source>
</evidence>
<dbReference type="Proteomes" id="UP000192505">
    <property type="component" value="Unassembled WGS sequence"/>
</dbReference>
<evidence type="ECO:0000313" key="9">
    <source>
        <dbReference type="Proteomes" id="UP000192505"/>
    </source>
</evidence>
<feature type="domain" description="EamA" evidence="7">
    <location>
        <begin position="186"/>
        <end position="320"/>
    </location>
</feature>
<feature type="transmembrane region" description="Helical" evidence="6">
    <location>
        <begin position="132"/>
        <end position="149"/>
    </location>
</feature>
<evidence type="ECO:0000256" key="3">
    <source>
        <dbReference type="ARBA" id="ARBA00022692"/>
    </source>
</evidence>
<comment type="caution">
    <text evidence="8">The sequence shown here is derived from an EMBL/GenBank/DDBJ whole genome shotgun (WGS) entry which is preliminary data.</text>
</comment>
<feature type="transmembrane region" description="Helical" evidence="6">
    <location>
        <begin position="69"/>
        <end position="88"/>
    </location>
</feature>
<feature type="transmembrane region" description="Helical" evidence="6">
    <location>
        <begin position="156"/>
        <end position="175"/>
    </location>
</feature>
<dbReference type="SUPFAM" id="SSF103481">
    <property type="entry name" value="Multidrug resistance efflux transporter EmrE"/>
    <property type="match status" value="2"/>
</dbReference>
<keyword evidence="3 6" id="KW-0812">Transmembrane</keyword>
<comment type="subcellular location">
    <subcellularLocation>
        <location evidence="1">Cell membrane</location>
        <topology evidence="1">Multi-pass membrane protein</topology>
    </subcellularLocation>
</comment>
<feature type="transmembrane region" description="Helical" evidence="6">
    <location>
        <begin position="215"/>
        <end position="238"/>
    </location>
</feature>
<dbReference type="AlphaFoldDB" id="A0A1W9KZ47"/>
<feature type="domain" description="EamA" evidence="7">
    <location>
        <begin position="31"/>
        <end position="173"/>
    </location>
</feature>
<keyword evidence="2" id="KW-1003">Cell membrane</keyword>
<dbReference type="Pfam" id="PF00892">
    <property type="entry name" value="EamA"/>
    <property type="match status" value="2"/>
</dbReference>
<sequence length="325" mass="35508">MARYLHWQPFTVGRVEYILVTHPFFSQRKVVILLATLCCLLWGSAYPAIKNGYALFAIAADDIPSKMVFAGYRFIAAGGLLLLMAVLTRRPIFGLSWHKLRQITTLGLTQTSLQYVFFYIGLAYTTGVKGSIMNATGTFFSVLLAHFIYHNDRLSWNKVLGCAVGFVGVMVVNFNESLLDFHFTLLGEGFVVMAAFILSAASIYGKKVSQDMDSIVLTGYQLAIGGIALTLGGTLFGGSLGGFSWKASALLVYLVLLSSVAFALWTILLKYNRVGLVTIFNFLIPIFGALLSAAFLGESILEWKNVLALVLVCGGIFLVTKESRG</sequence>
<feature type="transmembrane region" description="Helical" evidence="6">
    <location>
        <begin position="181"/>
        <end position="203"/>
    </location>
</feature>
<organism evidence="8 9">
    <name type="scientific">Rhodoferax ferrireducens</name>
    <dbReference type="NCBI Taxonomy" id="192843"/>
    <lineage>
        <taxon>Bacteria</taxon>
        <taxon>Pseudomonadati</taxon>
        <taxon>Pseudomonadota</taxon>
        <taxon>Betaproteobacteria</taxon>
        <taxon>Burkholderiales</taxon>
        <taxon>Comamonadaceae</taxon>
        <taxon>Rhodoferax</taxon>
    </lineage>
</organism>
<accession>A0A1W9KZ47</accession>
<dbReference type="EMBL" id="MTEI01000001">
    <property type="protein sequence ID" value="OQW90004.1"/>
    <property type="molecule type" value="Genomic_DNA"/>
</dbReference>
<dbReference type="PANTHER" id="PTHR32322">
    <property type="entry name" value="INNER MEMBRANE TRANSPORTER"/>
    <property type="match status" value="1"/>
</dbReference>
<feature type="transmembrane region" description="Helical" evidence="6">
    <location>
        <begin position="100"/>
        <end position="120"/>
    </location>
</feature>
<feature type="transmembrane region" description="Helical" evidence="6">
    <location>
        <begin position="276"/>
        <end position="297"/>
    </location>
</feature>
<evidence type="ECO:0000256" key="6">
    <source>
        <dbReference type="SAM" id="Phobius"/>
    </source>
</evidence>
<dbReference type="InterPro" id="IPR037185">
    <property type="entry name" value="EmrE-like"/>
</dbReference>
<evidence type="ECO:0000259" key="7">
    <source>
        <dbReference type="Pfam" id="PF00892"/>
    </source>
</evidence>
<dbReference type="InterPro" id="IPR000620">
    <property type="entry name" value="EamA_dom"/>
</dbReference>
<proteinExistence type="predicted"/>
<name>A0A1W9KZ47_9BURK</name>
<feature type="transmembrane region" description="Helical" evidence="6">
    <location>
        <begin position="303"/>
        <end position="320"/>
    </location>
</feature>
<dbReference type="PANTHER" id="PTHR32322:SF18">
    <property type="entry name" value="S-ADENOSYLMETHIONINE_S-ADENOSYLHOMOCYSTEINE TRANSPORTER"/>
    <property type="match status" value="1"/>
</dbReference>
<protein>
    <submittedName>
        <fullName evidence="8">EamA family transporter</fullName>
    </submittedName>
</protein>
<keyword evidence="4 6" id="KW-1133">Transmembrane helix</keyword>
<gene>
    <name evidence="8" type="ORF">BWK72_01870</name>
</gene>
<evidence type="ECO:0000313" key="8">
    <source>
        <dbReference type="EMBL" id="OQW90004.1"/>
    </source>
</evidence>
<feature type="transmembrane region" description="Helical" evidence="6">
    <location>
        <begin position="30"/>
        <end position="49"/>
    </location>
</feature>
<evidence type="ECO:0000256" key="2">
    <source>
        <dbReference type="ARBA" id="ARBA00022475"/>
    </source>
</evidence>
<feature type="transmembrane region" description="Helical" evidence="6">
    <location>
        <begin position="250"/>
        <end position="269"/>
    </location>
</feature>
<dbReference type="GO" id="GO:0005886">
    <property type="term" value="C:plasma membrane"/>
    <property type="evidence" value="ECO:0007669"/>
    <property type="project" value="UniProtKB-SubCell"/>
</dbReference>